<feature type="domain" description="Phage shock protein PspC N-terminal" evidence="7">
    <location>
        <begin position="15"/>
        <end position="66"/>
    </location>
</feature>
<evidence type="ECO:0000256" key="2">
    <source>
        <dbReference type="ARBA" id="ARBA00022475"/>
    </source>
</evidence>
<dbReference type="PANTHER" id="PTHR33885:SF3">
    <property type="entry name" value="PHAGE SHOCK PROTEIN C"/>
    <property type="match status" value="1"/>
</dbReference>
<reference evidence="8 9" key="1">
    <citation type="submission" date="2021-05" db="EMBL/GenBank/DDBJ databases">
        <title>Novel species in genus Arthrobacter.</title>
        <authorList>
            <person name="Zhang G."/>
        </authorList>
    </citation>
    <scope>NUCLEOTIDE SEQUENCE [LARGE SCALE GENOMIC DNA]</scope>
    <source>
        <strain evidence="9">zg-ZUI227</strain>
    </source>
</reference>
<dbReference type="EMBL" id="CP076022">
    <property type="protein sequence ID" value="QWC09511.1"/>
    <property type="molecule type" value="Genomic_DNA"/>
</dbReference>
<evidence type="ECO:0000256" key="3">
    <source>
        <dbReference type="ARBA" id="ARBA00022692"/>
    </source>
</evidence>
<dbReference type="Proteomes" id="UP000676885">
    <property type="component" value="Chromosome"/>
</dbReference>
<proteinExistence type="predicted"/>
<accession>A0A975M3X7</accession>
<evidence type="ECO:0000256" key="5">
    <source>
        <dbReference type="ARBA" id="ARBA00023136"/>
    </source>
</evidence>
<dbReference type="PANTHER" id="PTHR33885">
    <property type="entry name" value="PHAGE SHOCK PROTEIN C"/>
    <property type="match status" value="1"/>
</dbReference>
<evidence type="ECO:0000256" key="1">
    <source>
        <dbReference type="ARBA" id="ARBA00004162"/>
    </source>
</evidence>
<dbReference type="Pfam" id="PF04024">
    <property type="entry name" value="PspC"/>
    <property type="match status" value="1"/>
</dbReference>
<evidence type="ECO:0000256" key="6">
    <source>
        <dbReference type="SAM" id="Phobius"/>
    </source>
</evidence>
<sequence length="80" mass="8714">MNRFFTILRSSPIKRTKGLAGGVCAGLAAHFGWDVSLVRIAVLLSFLLPFVGIWTYLAAWLLLPKADGSIALESLVGNRR</sequence>
<keyword evidence="9" id="KW-1185">Reference proteome</keyword>
<keyword evidence="3 6" id="KW-0812">Transmembrane</keyword>
<gene>
    <name evidence="8" type="ORF">KKR91_13640</name>
</gene>
<keyword evidence="5 6" id="KW-0472">Membrane</keyword>
<name>A0A975M3X7_9MICC</name>
<dbReference type="RefSeq" id="WP_210228004.1">
    <property type="nucleotide sequence ID" value="NZ_CP076022.1"/>
</dbReference>
<evidence type="ECO:0000256" key="4">
    <source>
        <dbReference type="ARBA" id="ARBA00022989"/>
    </source>
</evidence>
<keyword evidence="4 6" id="KW-1133">Transmembrane helix</keyword>
<dbReference type="InterPro" id="IPR007168">
    <property type="entry name" value="Phageshock_PspC_N"/>
</dbReference>
<evidence type="ECO:0000259" key="7">
    <source>
        <dbReference type="Pfam" id="PF04024"/>
    </source>
</evidence>
<dbReference type="AlphaFoldDB" id="A0A975M3X7"/>
<evidence type="ECO:0000313" key="8">
    <source>
        <dbReference type="EMBL" id="QWC09511.1"/>
    </source>
</evidence>
<evidence type="ECO:0000313" key="9">
    <source>
        <dbReference type="Proteomes" id="UP000676885"/>
    </source>
</evidence>
<dbReference type="GO" id="GO:0005886">
    <property type="term" value="C:plasma membrane"/>
    <property type="evidence" value="ECO:0007669"/>
    <property type="project" value="UniProtKB-SubCell"/>
</dbReference>
<dbReference type="InterPro" id="IPR052027">
    <property type="entry name" value="PspC"/>
</dbReference>
<protein>
    <submittedName>
        <fullName evidence="8">PspC domain-containing protein</fullName>
    </submittedName>
</protein>
<comment type="subcellular location">
    <subcellularLocation>
        <location evidence="1">Cell membrane</location>
        <topology evidence="1">Single-pass membrane protein</topology>
    </subcellularLocation>
</comment>
<organism evidence="8 9">
    <name type="scientific">Arthrobacter jiangjiafuii</name>
    <dbReference type="NCBI Taxonomy" id="2817475"/>
    <lineage>
        <taxon>Bacteria</taxon>
        <taxon>Bacillati</taxon>
        <taxon>Actinomycetota</taxon>
        <taxon>Actinomycetes</taxon>
        <taxon>Micrococcales</taxon>
        <taxon>Micrococcaceae</taxon>
        <taxon>Arthrobacter</taxon>
    </lineage>
</organism>
<dbReference type="KEGG" id="ajg:KKR91_13640"/>
<keyword evidence="2" id="KW-1003">Cell membrane</keyword>
<feature type="transmembrane region" description="Helical" evidence="6">
    <location>
        <begin position="42"/>
        <end position="63"/>
    </location>
</feature>